<dbReference type="CDD" id="cd06261">
    <property type="entry name" value="TM_PBP2"/>
    <property type="match status" value="2"/>
</dbReference>
<evidence type="ECO:0000256" key="1">
    <source>
        <dbReference type="ARBA" id="ARBA00004429"/>
    </source>
</evidence>
<organism evidence="10 11">
    <name type="scientific">Rhizobium giardinii</name>
    <dbReference type="NCBI Taxonomy" id="56731"/>
    <lineage>
        <taxon>Bacteria</taxon>
        <taxon>Pseudomonadati</taxon>
        <taxon>Pseudomonadota</taxon>
        <taxon>Alphaproteobacteria</taxon>
        <taxon>Hyphomicrobiales</taxon>
        <taxon>Rhizobiaceae</taxon>
        <taxon>Rhizobium/Agrobacterium group</taxon>
        <taxon>Rhizobium</taxon>
    </lineage>
</organism>
<protein>
    <submittedName>
        <fullName evidence="10">Iron(III) transport system permease protein</fullName>
    </submittedName>
</protein>
<evidence type="ECO:0000256" key="4">
    <source>
        <dbReference type="ARBA" id="ARBA00022519"/>
    </source>
</evidence>
<feature type="transmembrane region" description="Helical" evidence="8">
    <location>
        <begin position="403"/>
        <end position="421"/>
    </location>
</feature>
<gene>
    <name evidence="10" type="ORF">GGD55_001519</name>
</gene>
<dbReference type="EMBL" id="JACHBK010000003">
    <property type="protein sequence ID" value="MBB5534836.1"/>
    <property type="molecule type" value="Genomic_DNA"/>
</dbReference>
<comment type="caution">
    <text evidence="10">The sequence shown here is derived from an EMBL/GenBank/DDBJ whole genome shotgun (WGS) entry which is preliminary data.</text>
</comment>
<feature type="transmembrane region" description="Helical" evidence="8">
    <location>
        <begin position="38"/>
        <end position="63"/>
    </location>
</feature>
<dbReference type="InterPro" id="IPR000515">
    <property type="entry name" value="MetI-like"/>
</dbReference>
<feature type="transmembrane region" description="Helical" evidence="8">
    <location>
        <begin position="119"/>
        <end position="140"/>
    </location>
</feature>
<name>A0A7W8U8N1_9HYPH</name>
<dbReference type="AlphaFoldDB" id="A0A7W8U8N1"/>
<keyword evidence="7 8" id="KW-0472">Membrane</keyword>
<dbReference type="GO" id="GO:0055085">
    <property type="term" value="P:transmembrane transport"/>
    <property type="evidence" value="ECO:0007669"/>
    <property type="project" value="InterPro"/>
</dbReference>
<dbReference type="PROSITE" id="PS50928">
    <property type="entry name" value="ABC_TM1"/>
    <property type="match status" value="2"/>
</dbReference>
<feature type="domain" description="ABC transmembrane type-1" evidence="9">
    <location>
        <begin position="84"/>
        <end position="270"/>
    </location>
</feature>
<feature type="transmembrane region" description="Helical" evidence="8">
    <location>
        <begin position="377"/>
        <end position="397"/>
    </location>
</feature>
<dbReference type="Proteomes" id="UP000585507">
    <property type="component" value="Unassembled WGS sequence"/>
</dbReference>
<keyword evidence="6 8" id="KW-1133">Transmembrane helix</keyword>
<feature type="transmembrane region" description="Helical" evidence="8">
    <location>
        <begin position="508"/>
        <end position="531"/>
    </location>
</feature>
<evidence type="ECO:0000256" key="3">
    <source>
        <dbReference type="ARBA" id="ARBA00022475"/>
    </source>
</evidence>
<comment type="subcellular location">
    <subcellularLocation>
        <location evidence="1">Cell inner membrane</location>
        <topology evidence="1">Multi-pass membrane protein</topology>
    </subcellularLocation>
    <subcellularLocation>
        <location evidence="8">Cell membrane</location>
        <topology evidence="8">Multi-pass membrane protein</topology>
    </subcellularLocation>
</comment>
<evidence type="ECO:0000259" key="9">
    <source>
        <dbReference type="PROSITE" id="PS50928"/>
    </source>
</evidence>
<dbReference type="Gene3D" id="1.10.3720.10">
    <property type="entry name" value="MetI-like"/>
    <property type="match status" value="2"/>
</dbReference>
<dbReference type="SUPFAM" id="SSF161098">
    <property type="entry name" value="MetI-like"/>
    <property type="match status" value="2"/>
</dbReference>
<accession>A0A7W8U8N1</accession>
<dbReference type="RefSeq" id="WP_018324593.1">
    <property type="nucleotide sequence ID" value="NZ_JACHBK010000003.1"/>
</dbReference>
<feature type="transmembrane region" description="Helical" evidence="8">
    <location>
        <begin position="247"/>
        <end position="270"/>
    </location>
</feature>
<proteinExistence type="inferred from homology"/>
<keyword evidence="5 8" id="KW-0812">Transmembrane</keyword>
<feature type="transmembrane region" description="Helical" evidence="8">
    <location>
        <begin position="291"/>
        <end position="323"/>
    </location>
</feature>
<dbReference type="PANTHER" id="PTHR43357:SF3">
    <property type="entry name" value="FE(3+)-TRANSPORT SYSTEM PERMEASE PROTEIN FBPB 2"/>
    <property type="match status" value="1"/>
</dbReference>
<dbReference type="InterPro" id="IPR035906">
    <property type="entry name" value="MetI-like_sf"/>
</dbReference>
<dbReference type="PANTHER" id="PTHR43357">
    <property type="entry name" value="INNER MEMBRANE ABC TRANSPORTER PERMEASE PROTEIN YDCV"/>
    <property type="match status" value="1"/>
</dbReference>
<evidence type="ECO:0000313" key="10">
    <source>
        <dbReference type="EMBL" id="MBB5534836.1"/>
    </source>
</evidence>
<reference evidence="10 11" key="1">
    <citation type="submission" date="2020-08" db="EMBL/GenBank/DDBJ databases">
        <title>Genomic Encyclopedia of Type Strains, Phase IV (KMG-V): Genome sequencing to study the core and pangenomes of soil and plant-associated prokaryotes.</title>
        <authorList>
            <person name="Whitman W."/>
        </authorList>
    </citation>
    <scope>NUCLEOTIDE SEQUENCE [LARGE SCALE GENOMIC DNA]</scope>
    <source>
        <strain evidence="10 11">SEMIA 4084</strain>
    </source>
</reference>
<keyword evidence="2 8" id="KW-0813">Transport</keyword>
<feature type="transmembrane region" description="Helical" evidence="8">
    <location>
        <begin position="465"/>
        <end position="488"/>
    </location>
</feature>
<keyword evidence="4" id="KW-0997">Cell inner membrane</keyword>
<evidence type="ECO:0000313" key="11">
    <source>
        <dbReference type="Proteomes" id="UP000585507"/>
    </source>
</evidence>
<feature type="domain" description="ABC transmembrane type-1" evidence="9">
    <location>
        <begin position="339"/>
        <end position="529"/>
    </location>
</feature>
<dbReference type="GO" id="GO:0005886">
    <property type="term" value="C:plasma membrane"/>
    <property type="evidence" value="ECO:0007669"/>
    <property type="project" value="UniProtKB-SubCell"/>
</dbReference>
<keyword evidence="11" id="KW-1185">Reference proteome</keyword>
<evidence type="ECO:0000256" key="7">
    <source>
        <dbReference type="ARBA" id="ARBA00023136"/>
    </source>
</evidence>
<feature type="transmembrane region" description="Helical" evidence="8">
    <location>
        <begin position="343"/>
        <end position="365"/>
    </location>
</feature>
<comment type="similarity">
    <text evidence="8">Belongs to the binding-protein-dependent transport system permease family.</text>
</comment>
<feature type="transmembrane region" description="Helical" evidence="8">
    <location>
        <begin position="146"/>
        <end position="166"/>
    </location>
</feature>
<evidence type="ECO:0000256" key="6">
    <source>
        <dbReference type="ARBA" id="ARBA00022989"/>
    </source>
</evidence>
<sequence length="539" mass="58012">MSFGLKAEILSATAFHVESPSALRRLLATARGRSRVPYFWVTIFAAFVSLVSLVPLGFIAWITLQTGWETASRLIFRGRVGELLINTALLELCTIPLTIVLSVALAWLTERTDLPGARLWAWLAVAPLAVPAFVHSYAWISLFPSLHGLAGGVLVSVLAYFPFLYLPIAAQLRRLDPAIEDAAASLGLNPWQVFFRAILPQLRLAICGGSLLVGLHLLAEYGLYVMIRFDTFSTAIVDQFQSAFNGPAANMLAGVLVACCLLLLGIEVLLRGGERYARVGSGAARPADTRRLGWMVVPALAFNVATVALAIGVPFVTLTRWLYIGGVEIWRIDLVGGAFGQTVFLAIAGGVLATIAAAPMAWLSVRAPGRLQRIFEACHYYVGALPGVVVALALVTITVRLILPLYQTFATLFLAYVLLFLPRAMVGLRTSIAQAPVELERAAMALGRTPFQAVRQTTMRLAAPGVAASTALVALGITNELTATLMLSPTGVETLATKFWSLTSEIDYVAAAPYAVMMVLLSLPLTFLLYIQSRRAAGQ</sequence>
<evidence type="ECO:0000256" key="5">
    <source>
        <dbReference type="ARBA" id="ARBA00022692"/>
    </source>
</evidence>
<feature type="transmembrane region" description="Helical" evidence="8">
    <location>
        <begin position="204"/>
        <end position="227"/>
    </location>
</feature>
<keyword evidence="3" id="KW-1003">Cell membrane</keyword>
<evidence type="ECO:0000256" key="8">
    <source>
        <dbReference type="RuleBase" id="RU363032"/>
    </source>
</evidence>
<dbReference type="Pfam" id="PF00528">
    <property type="entry name" value="BPD_transp_1"/>
    <property type="match status" value="1"/>
</dbReference>
<feature type="transmembrane region" description="Helical" evidence="8">
    <location>
        <begin position="83"/>
        <end position="107"/>
    </location>
</feature>
<evidence type="ECO:0000256" key="2">
    <source>
        <dbReference type="ARBA" id="ARBA00022448"/>
    </source>
</evidence>